<dbReference type="Proteomes" id="UP000005038">
    <property type="component" value="Unassembled WGS sequence"/>
</dbReference>
<reference evidence="2" key="1">
    <citation type="submission" date="2012-02" db="EMBL/GenBank/DDBJ databases">
        <title>Whole genome shotgun sequence of Gordonia otitidis NBRC 100426.</title>
        <authorList>
            <person name="Yoshida I."/>
            <person name="Hosoyama A."/>
            <person name="Tsuchikane K."/>
            <person name="Katsumata H."/>
            <person name="Yamazaki S."/>
            <person name="Fujita N."/>
        </authorList>
    </citation>
    <scope>NUCLEOTIDE SEQUENCE [LARGE SCALE GENOMIC DNA]</scope>
    <source>
        <strain evidence="2">NBRC 100426</strain>
    </source>
</reference>
<feature type="signal peptide" evidence="1">
    <location>
        <begin position="1"/>
        <end position="32"/>
    </location>
</feature>
<evidence type="ECO:0000256" key="1">
    <source>
        <dbReference type="SAM" id="SignalP"/>
    </source>
</evidence>
<dbReference type="PROSITE" id="PS51318">
    <property type="entry name" value="TAT"/>
    <property type="match status" value="1"/>
</dbReference>
<evidence type="ECO:0000313" key="3">
    <source>
        <dbReference type="Proteomes" id="UP000005038"/>
    </source>
</evidence>
<accession>H5TJG7</accession>
<dbReference type="STRING" id="1108044.GOOTI_076_00040"/>
<keyword evidence="3" id="KW-1185">Reference proteome</keyword>
<dbReference type="RefSeq" id="WP_007237872.1">
    <property type="nucleotide sequence ID" value="NZ_BAFB01000076.1"/>
</dbReference>
<feature type="chain" id="PRO_5003598389" description="Twin-arginine translocation signal domain-containing protein" evidence="1">
    <location>
        <begin position="33"/>
        <end position="289"/>
    </location>
</feature>
<organism evidence="2 3">
    <name type="scientific">Gordonia otitidis (strain DSM 44809 / CCUG 52243 / JCM 12355 / NBRC 100426 / IFM 10032)</name>
    <dbReference type="NCBI Taxonomy" id="1108044"/>
    <lineage>
        <taxon>Bacteria</taxon>
        <taxon>Bacillati</taxon>
        <taxon>Actinomycetota</taxon>
        <taxon>Actinomycetes</taxon>
        <taxon>Mycobacteriales</taxon>
        <taxon>Gordoniaceae</taxon>
        <taxon>Gordonia</taxon>
    </lineage>
</organism>
<dbReference type="AlphaFoldDB" id="H5TJG7"/>
<keyword evidence="1" id="KW-0732">Signal</keyword>
<sequence length="289" mass="30699">MTPATVTRRGFLHATGLAAIVAAIAQADPAHAEPLGGYPPLPSPVQQIFDSVRRASHEALTGVAAMVMPGDDAYSRAQRVTARGPGAVSDDGAVQFIALIDRFLPQSDALVRPIAVALSTTLADLSVPAAQLPEPATARAIDRALGVGDNDRTFPLSLAAGLVLNVSAVLAGSRFGAGPFASPFANADFDTKCRAFELIEQPAADLLAVFDSALPQPLRGSGSGLLRFVGGILLDGAAFTVWSEHRLYDVATRRLRRRPAAWDITDYRPHGIVDNHDEFRGYYRGMEEF</sequence>
<name>H5TJG7_GORO1</name>
<comment type="caution">
    <text evidence="2">The sequence shown here is derived from an EMBL/GenBank/DDBJ whole genome shotgun (WGS) entry which is preliminary data.</text>
</comment>
<proteinExistence type="predicted"/>
<dbReference type="OrthoDB" id="4167826at2"/>
<dbReference type="EMBL" id="BAFB01000076">
    <property type="protein sequence ID" value="GAB33625.1"/>
    <property type="molecule type" value="Genomic_DNA"/>
</dbReference>
<protein>
    <recommendedName>
        <fullName evidence="4">Twin-arginine translocation signal domain-containing protein</fullName>
    </recommendedName>
</protein>
<dbReference type="InterPro" id="IPR019546">
    <property type="entry name" value="TAT_signal_bac_arc"/>
</dbReference>
<evidence type="ECO:0000313" key="2">
    <source>
        <dbReference type="EMBL" id="GAB33625.1"/>
    </source>
</evidence>
<dbReference type="NCBIfam" id="TIGR01409">
    <property type="entry name" value="TAT_signal_seq"/>
    <property type="match status" value="1"/>
</dbReference>
<gene>
    <name evidence="2" type="ORF">GOOTI_076_00040</name>
</gene>
<dbReference type="InterPro" id="IPR006311">
    <property type="entry name" value="TAT_signal"/>
</dbReference>
<evidence type="ECO:0008006" key="4">
    <source>
        <dbReference type="Google" id="ProtNLM"/>
    </source>
</evidence>